<evidence type="ECO:0000256" key="2">
    <source>
        <dbReference type="SAM" id="Phobius"/>
    </source>
</evidence>
<feature type="compositionally biased region" description="Polar residues" evidence="1">
    <location>
        <begin position="9"/>
        <end position="27"/>
    </location>
</feature>
<reference evidence="3 4" key="1">
    <citation type="journal article" date="2016" name="Nat. Commun.">
        <title>Thousands of microbial genomes shed light on interconnected biogeochemical processes in an aquifer system.</title>
        <authorList>
            <person name="Anantharaman K."/>
            <person name="Brown C.T."/>
            <person name="Hug L.A."/>
            <person name="Sharon I."/>
            <person name="Castelle C.J."/>
            <person name="Probst A.J."/>
            <person name="Thomas B.C."/>
            <person name="Singh A."/>
            <person name="Wilkins M.J."/>
            <person name="Karaoz U."/>
            <person name="Brodie E.L."/>
            <person name="Williams K.H."/>
            <person name="Hubbard S.S."/>
            <person name="Banfield J.F."/>
        </authorList>
    </citation>
    <scope>NUCLEOTIDE SEQUENCE [LARGE SCALE GENOMIC DNA]</scope>
</reference>
<evidence type="ECO:0000313" key="3">
    <source>
        <dbReference type="EMBL" id="OGG00182.1"/>
    </source>
</evidence>
<name>A0A1F5YJY8_9BACT</name>
<dbReference type="EMBL" id="MFIY01000020">
    <property type="protein sequence ID" value="OGG00182.1"/>
    <property type="molecule type" value="Genomic_DNA"/>
</dbReference>
<gene>
    <name evidence="3" type="ORF">A2Y99_03570</name>
</gene>
<feature type="transmembrane region" description="Helical" evidence="2">
    <location>
        <begin position="38"/>
        <end position="57"/>
    </location>
</feature>
<sequence>MDEEKKKNQPGNQDWNDAQQNNINSEAPVNKIRSSPPLFLVIIMLSFWIFLAIFLIIRFT</sequence>
<feature type="region of interest" description="Disordered" evidence="1">
    <location>
        <begin position="1"/>
        <end position="31"/>
    </location>
</feature>
<dbReference type="Proteomes" id="UP000178230">
    <property type="component" value="Unassembled WGS sequence"/>
</dbReference>
<accession>A0A1F5YJY8</accession>
<organism evidence="3 4">
    <name type="scientific">Candidatus Gottesmanbacteria bacterium RBG_13_37_7</name>
    <dbReference type="NCBI Taxonomy" id="1798369"/>
    <lineage>
        <taxon>Bacteria</taxon>
        <taxon>Candidatus Gottesmaniibacteriota</taxon>
    </lineage>
</organism>
<keyword evidence="2" id="KW-1133">Transmembrane helix</keyword>
<keyword evidence="2" id="KW-0812">Transmembrane</keyword>
<dbReference type="AlphaFoldDB" id="A0A1F5YJY8"/>
<evidence type="ECO:0000313" key="4">
    <source>
        <dbReference type="Proteomes" id="UP000178230"/>
    </source>
</evidence>
<proteinExistence type="predicted"/>
<evidence type="ECO:0000256" key="1">
    <source>
        <dbReference type="SAM" id="MobiDB-lite"/>
    </source>
</evidence>
<comment type="caution">
    <text evidence="3">The sequence shown here is derived from an EMBL/GenBank/DDBJ whole genome shotgun (WGS) entry which is preliminary data.</text>
</comment>
<protein>
    <submittedName>
        <fullName evidence="3">Uncharacterized protein</fullName>
    </submittedName>
</protein>
<keyword evidence="2" id="KW-0472">Membrane</keyword>